<dbReference type="AlphaFoldDB" id="A0A3M2LLQ9"/>
<dbReference type="InterPro" id="IPR001360">
    <property type="entry name" value="Glyco_hydro_1"/>
</dbReference>
<comment type="similarity">
    <text evidence="1 4">Belongs to the glycosyl hydrolase 1 family.</text>
</comment>
<dbReference type="Pfam" id="PF00232">
    <property type="entry name" value="Glyco_hydro_1"/>
    <property type="match status" value="2"/>
</dbReference>
<sequence>MGRRAAVTALALAASSALVPVRPARAATRAGAAKVPKVPANFMWGVATSGFQAEGSFPDSNWTRYAAQKKPGVTDPYKNSVDFRHHYPEDISRARALGVKVFRTSIEWARVEPKRGRRDPAALAYYDDLVRRIRAAGMRPMLTLDHWVVPGWVVDQGGWTNPRTVGDWLDEAAFVVRRYRGMGVIWITFNEASQYLVREFTDEPLTAAQAATMQAALVKTHRAAYDLIHRLDPGAPVSSNVAYGTILNGFMDGVLFDHVTDKLDFVGVDYYYGASLTNTTATNAATGEPWKVDPEPDGLYYVLRNYQRRLPRLPLYVVENGFPTDNGKARADGYTRSQHLRDHIYWLQRAIGDGVKVVGYNYWSLTDNYEWGGYRPRFGLYTVDALTDPKLTRRPTDAVATYRGIIAGRGVPSGYTPVRKPAWCTVEDPSTCLVPTPTPPAQ</sequence>
<dbReference type="PRINTS" id="PR00131">
    <property type="entry name" value="GLHYDRLASE1"/>
</dbReference>
<keyword evidence="2 6" id="KW-0378">Hydrolase</keyword>
<feature type="chain" id="PRO_5017946308" evidence="5">
    <location>
        <begin position="27"/>
        <end position="442"/>
    </location>
</feature>
<evidence type="ECO:0000256" key="1">
    <source>
        <dbReference type="ARBA" id="ARBA00010838"/>
    </source>
</evidence>
<comment type="caution">
    <text evidence="6">The sequence shown here is derived from an EMBL/GenBank/DDBJ whole genome shotgun (WGS) entry which is preliminary data.</text>
</comment>
<evidence type="ECO:0000256" key="3">
    <source>
        <dbReference type="ARBA" id="ARBA00023295"/>
    </source>
</evidence>
<dbReference type="EMBL" id="RFFG01000087">
    <property type="protein sequence ID" value="RMI38367.1"/>
    <property type="molecule type" value="Genomic_DNA"/>
</dbReference>
<protein>
    <submittedName>
        <fullName evidence="6">Glycoside hydrolase family 1 protein</fullName>
    </submittedName>
</protein>
<dbReference type="PROSITE" id="PS00653">
    <property type="entry name" value="GLYCOSYL_HYDROL_F1_2"/>
    <property type="match status" value="1"/>
</dbReference>
<evidence type="ECO:0000313" key="6">
    <source>
        <dbReference type="EMBL" id="RMI38367.1"/>
    </source>
</evidence>
<dbReference type="GO" id="GO:0005975">
    <property type="term" value="P:carbohydrate metabolic process"/>
    <property type="evidence" value="ECO:0007669"/>
    <property type="project" value="InterPro"/>
</dbReference>
<organism evidence="6 7">
    <name type="scientific">Actinomadura harenae</name>
    <dbReference type="NCBI Taxonomy" id="2483351"/>
    <lineage>
        <taxon>Bacteria</taxon>
        <taxon>Bacillati</taxon>
        <taxon>Actinomycetota</taxon>
        <taxon>Actinomycetes</taxon>
        <taxon>Streptosporangiales</taxon>
        <taxon>Thermomonosporaceae</taxon>
        <taxon>Actinomadura</taxon>
    </lineage>
</organism>
<reference evidence="6 7" key="1">
    <citation type="submission" date="2018-10" db="EMBL/GenBank/DDBJ databases">
        <title>Isolation from soil.</title>
        <authorList>
            <person name="Hu J."/>
        </authorList>
    </citation>
    <scope>NUCLEOTIDE SEQUENCE [LARGE SCALE GENOMIC DNA]</scope>
    <source>
        <strain evidence="6 7">NEAU-Ht49</strain>
    </source>
</reference>
<dbReference type="SUPFAM" id="SSF51445">
    <property type="entry name" value="(Trans)glycosidases"/>
    <property type="match status" value="1"/>
</dbReference>
<dbReference type="GO" id="GO:0008422">
    <property type="term" value="F:beta-glucosidase activity"/>
    <property type="evidence" value="ECO:0007669"/>
    <property type="project" value="TreeGrafter"/>
</dbReference>
<keyword evidence="5" id="KW-0732">Signal</keyword>
<evidence type="ECO:0000256" key="5">
    <source>
        <dbReference type="SAM" id="SignalP"/>
    </source>
</evidence>
<accession>A0A3M2LLQ9</accession>
<evidence type="ECO:0000313" key="7">
    <source>
        <dbReference type="Proteomes" id="UP000282674"/>
    </source>
</evidence>
<keyword evidence="7" id="KW-1185">Reference proteome</keyword>
<dbReference type="PANTHER" id="PTHR10353">
    <property type="entry name" value="GLYCOSYL HYDROLASE"/>
    <property type="match status" value="1"/>
</dbReference>
<evidence type="ECO:0000256" key="2">
    <source>
        <dbReference type="ARBA" id="ARBA00022801"/>
    </source>
</evidence>
<dbReference type="InterPro" id="IPR017853">
    <property type="entry name" value="GH"/>
</dbReference>
<dbReference type="Proteomes" id="UP000282674">
    <property type="component" value="Unassembled WGS sequence"/>
</dbReference>
<proteinExistence type="inferred from homology"/>
<gene>
    <name evidence="6" type="ORF">EBO15_33175</name>
</gene>
<feature type="signal peptide" evidence="5">
    <location>
        <begin position="1"/>
        <end position="26"/>
    </location>
</feature>
<name>A0A3M2LLQ9_9ACTN</name>
<dbReference type="InterPro" id="IPR033132">
    <property type="entry name" value="GH_1_N_CS"/>
</dbReference>
<dbReference type="OrthoDB" id="5166882at2"/>
<dbReference type="Gene3D" id="3.20.20.80">
    <property type="entry name" value="Glycosidases"/>
    <property type="match status" value="2"/>
</dbReference>
<evidence type="ECO:0000256" key="4">
    <source>
        <dbReference type="RuleBase" id="RU003690"/>
    </source>
</evidence>
<dbReference type="PANTHER" id="PTHR10353:SF209">
    <property type="entry name" value="GALACTOLIPID GALACTOSYLTRANSFERASE SFR2, CHLOROPLASTIC"/>
    <property type="match status" value="1"/>
</dbReference>
<keyword evidence="3" id="KW-0326">Glycosidase</keyword>